<dbReference type="RefSeq" id="WP_178116615.1">
    <property type="nucleotide sequence ID" value="NZ_JAAHBU010000561.1"/>
</dbReference>
<protein>
    <submittedName>
        <fullName evidence="6">Restriction endonuclease subunit S</fullName>
    </submittedName>
</protein>
<keyword evidence="6" id="KW-0378">Hydrolase</keyword>
<dbReference type="SUPFAM" id="SSF116734">
    <property type="entry name" value="DNA methylase specificity domain"/>
    <property type="match status" value="1"/>
</dbReference>
<evidence type="ECO:0000259" key="5">
    <source>
        <dbReference type="Pfam" id="PF01420"/>
    </source>
</evidence>
<dbReference type="PANTHER" id="PTHR30408:SF12">
    <property type="entry name" value="TYPE I RESTRICTION ENZYME MJAVIII SPECIFICITY SUBUNIT"/>
    <property type="match status" value="1"/>
</dbReference>
<feature type="domain" description="Type I restriction modification DNA specificity" evidence="5">
    <location>
        <begin position="30"/>
        <end position="154"/>
    </location>
</feature>
<evidence type="ECO:0000256" key="1">
    <source>
        <dbReference type="ARBA" id="ARBA00010923"/>
    </source>
</evidence>
<dbReference type="EMBL" id="JAAHBU010000561">
    <property type="protein sequence ID" value="NER66677.1"/>
    <property type="molecule type" value="Genomic_DNA"/>
</dbReference>
<keyword evidence="7" id="KW-1185">Reference proteome</keyword>
<evidence type="ECO:0000256" key="3">
    <source>
        <dbReference type="ARBA" id="ARBA00023125"/>
    </source>
</evidence>
<reference evidence="6 7" key="1">
    <citation type="submission" date="2020-02" db="EMBL/GenBank/DDBJ databases">
        <title>Broccoli isolated Pseudomonas sp.</title>
        <authorList>
            <person name="Fujikawa T."/>
            <person name="Sawada H."/>
        </authorList>
    </citation>
    <scope>NUCLEOTIDE SEQUENCE [LARGE SCALE GENOMIC DNA]</scope>
    <source>
        <strain evidence="6 7">MAFF212427</strain>
    </source>
</reference>
<dbReference type="InterPro" id="IPR044946">
    <property type="entry name" value="Restrct_endonuc_typeI_TRD_sf"/>
</dbReference>
<evidence type="ECO:0000313" key="7">
    <source>
        <dbReference type="Proteomes" id="UP000482634"/>
    </source>
</evidence>
<dbReference type="Proteomes" id="UP000482634">
    <property type="component" value="Unassembled WGS sequence"/>
</dbReference>
<dbReference type="AlphaFoldDB" id="A0A6B3P478"/>
<dbReference type="PANTHER" id="PTHR30408">
    <property type="entry name" value="TYPE-1 RESTRICTION ENZYME ECOKI SPECIFICITY PROTEIN"/>
    <property type="match status" value="1"/>
</dbReference>
<feature type="non-terminal residue" evidence="6">
    <location>
        <position position="1"/>
    </location>
</feature>
<sequence length="183" mass="20109">KYPPMLFYPELGLRSYGKGTFHKRGLLGNEVGNKRLFEIKAGDLLFSNVIAWEGAVAIAKPQDDGRFGSHRYIACVVDDSRADTSFVFRFLTTPVGINLLTLASPGGAGRNKTLGLSALAKIVIPLPPLEEQKKITQNLDGVDAKLNALEKKLANYQALKRGLMQKLLTGEWRVKLDRTIANA</sequence>
<evidence type="ECO:0000256" key="2">
    <source>
        <dbReference type="ARBA" id="ARBA00022747"/>
    </source>
</evidence>
<comment type="similarity">
    <text evidence="1">Belongs to the type-I restriction system S methylase family.</text>
</comment>
<dbReference type="GO" id="GO:0009307">
    <property type="term" value="P:DNA restriction-modification system"/>
    <property type="evidence" value="ECO:0007669"/>
    <property type="project" value="UniProtKB-KW"/>
</dbReference>
<organism evidence="6 7">
    <name type="scientific">Pseudomonas brassicae</name>
    <dbReference type="NCBI Taxonomy" id="2708063"/>
    <lineage>
        <taxon>Bacteria</taxon>
        <taxon>Pseudomonadati</taxon>
        <taxon>Pseudomonadota</taxon>
        <taxon>Gammaproteobacteria</taxon>
        <taxon>Pseudomonadales</taxon>
        <taxon>Pseudomonadaceae</taxon>
        <taxon>Pseudomonas</taxon>
    </lineage>
</organism>
<dbReference type="GO" id="GO:0004519">
    <property type="term" value="F:endonuclease activity"/>
    <property type="evidence" value="ECO:0007669"/>
    <property type="project" value="UniProtKB-KW"/>
</dbReference>
<evidence type="ECO:0000256" key="4">
    <source>
        <dbReference type="SAM" id="Coils"/>
    </source>
</evidence>
<keyword evidence="2" id="KW-0680">Restriction system</keyword>
<dbReference type="Pfam" id="PF01420">
    <property type="entry name" value="Methylase_S"/>
    <property type="match status" value="1"/>
</dbReference>
<comment type="caution">
    <text evidence="6">The sequence shown here is derived from an EMBL/GenBank/DDBJ whole genome shotgun (WGS) entry which is preliminary data.</text>
</comment>
<gene>
    <name evidence="6" type="ORF">G3436_26000</name>
</gene>
<keyword evidence="4" id="KW-0175">Coiled coil</keyword>
<proteinExistence type="inferred from homology"/>
<keyword evidence="6" id="KW-0255">Endonuclease</keyword>
<name>A0A6B3P478_9PSED</name>
<dbReference type="InterPro" id="IPR052021">
    <property type="entry name" value="Type-I_RS_S_subunit"/>
</dbReference>
<dbReference type="InterPro" id="IPR000055">
    <property type="entry name" value="Restrct_endonuc_typeI_TRD"/>
</dbReference>
<feature type="coiled-coil region" evidence="4">
    <location>
        <begin position="132"/>
        <end position="166"/>
    </location>
</feature>
<keyword evidence="3" id="KW-0238">DNA-binding</keyword>
<accession>A0A6B3P478</accession>
<dbReference type="GO" id="GO:0003677">
    <property type="term" value="F:DNA binding"/>
    <property type="evidence" value="ECO:0007669"/>
    <property type="project" value="UniProtKB-KW"/>
</dbReference>
<keyword evidence="6" id="KW-0540">Nuclease</keyword>
<evidence type="ECO:0000313" key="6">
    <source>
        <dbReference type="EMBL" id="NER66677.1"/>
    </source>
</evidence>
<dbReference type="Gene3D" id="3.90.220.20">
    <property type="entry name" value="DNA methylase specificity domains"/>
    <property type="match status" value="1"/>
</dbReference>